<dbReference type="Pfam" id="PF00365">
    <property type="entry name" value="PFK"/>
    <property type="match status" value="1"/>
</dbReference>
<dbReference type="RefSeq" id="WP_151967999.1">
    <property type="nucleotide sequence ID" value="NZ_AP019860.1"/>
</dbReference>
<dbReference type="GO" id="GO:0006002">
    <property type="term" value="P:fructose 6-phosphate metabolic process"/>
    <property type="evidence" value="ECO:0007669"/>
    <property type="project" value="InterPro"/>
</dbReference>
<keyword evidence="5" id="KW-0479">Metal-binding</keyword>
<evidence type="ECO:0000256" key="4">
    <source>
        <dbReference type="ARBA" id="ARBA00022679"/>
    </source>
</evidence>
<dbReference type="InterPro" id="IPR011403">
    <property type="entry name" value="PPi-PFK_TM0289"/>
</dbReference>
<comment type="cofactor">
    <cofactor evidence="1">
        <name>Mg(2+)</name>
        <dbReference type="ChEBI" id="CHEBI:18420"/>
    </cofactor>
</comment>
<dbReference type="Proteomes" id="UP000326354">
    <property type="component" value="Chromosome"/>
</dbReference>
<evidence type="ECO:0000256" key="1">
    <source>
        <dbReference type="ARBA" id="ARBA00001946"/>
    </source>
</evidence>
<dbReference type="InterPro" id="IPR022953">
    <property type="entry name" value="ATP_PFK"/>
</dbReference>
<evidence type="ECO:0000256" key="10">
    <source>
        <dbReference type="ARBA" id="ARBA00048072"/>
    </source>
</evidence>
<dbReference type="GO" id="GO:0047334">
    <property type="term" value="F:diphosphate-fructose-6-phosphate 1-phosphotransferase activity"/>
    <property type="evidence" value="ECO:0007669"/>
    <property type="project" value="UniProtKB-EC"/>
</dbReference>
<dbReference type="InterPro" id="IPR035966">
    <property type="entry name" value="PKF_sf"/>
</dbReference>
<dbReference type="GO" id="GO:0046872">
    <property type="term" value="F:metal ion binding"/>
    <property type="evidence" value="ECO:0007669"/>
    <property type="project" value="UniProtKB-KW"/>
</dbReference>
<evidence type="ECO:0000259" key="11">
    <source>
        <dbReference type="Pfam" id="PF00365"/>
    </source>
</evidence>
<evidence type="ECO:0000256" key="6">
    <source>
        <dbReference type="ARBA" id="ARBA00022777"/>
    </source>
</evidence>
<protein>
    <submittedName>
        <fullName evidence="12">Pyrophosphate--fructose 6-phosphate1-phosphotransferase</fullName>
    </submittedName>
</protein>
<evidence type="ECO:0000313" key="12">
    <source>
        <dbReference type="EMBL" id="BBM83816.1"/>
    </source>
</evidence>
<evidence type="ECO:0000256" key="7">
    <source>
        <dbReference type="ARBA" id="ARBA00022842"/>
    </source>
</evidence>
<keyword evidence="7" id="KW-0460">Magnesium</keyword>
<dbReference type="InterPro" id="IPR000023">
    <property type="entry name" value="Phosphofructokinase_dom"/>
</dbReference>
<proteinExistence type="inferred from homology"/>
<accession>A0A5S9ILV0</accession>
<keyword evidence="4 12" id="KW-0808">Transferase</keyword>
<dbReference type="GO" id="GO:0005829">
    <property type="term" value="C:cytosol"/>
    <property type="evidence" value="ECO:0007669"/>
    <property type="project" value="TreeGrafter"/>
</dbReference>
<dbReference type="PIRSF" id="PIRSF036482">
    <property type="entry name" value="PPi_PFK_TM0289"/>
    <property type="match status" value="1"/>
</dbReference>
<sequence>MSISIQRGKLGILVGGGPAPGINGVIRAVTLEALKRNWEVVGFYDGYQWLSAGNIDDVCEKSAKLTVEDVYKIHFQGGSILRTSRTNPRKIENGVQNCVTMLKEVGIDKMVTIGGDDTVYGAYLLSEEAKKQGLDIQFAHVPKTIDNDLPLPENINTFGFATACHVGATLMKNLMHDAKTTNRWMLAVAMGRHTGHLALGIGKASGATLTIVPEQFENKTITIDDVCDLIQVAMVKCNVRGQNHGVAVIAEGISELLPDEEIEKIPGSKITRDSFGNRRLADVNLALGIRTNLEKRFSELGKSTRLVSVELGYLLRCADPIPQDQIYTKDLGYSAVYFLLNKDDKCQGNVVICLDNGELNPIPFQSIISPETGKSKVRYLNTNSYVYRIAQEYMMHLNDRDLDNTKFLAQMAAELNMNLDDFKERFKHTVFHSPKDISS</sequence>
<dbReference type="KEGG" id="uam:UABAM_02171"/>
<gene>
    <name evidence="12" type="ORF">UABAM_02171</name>
</gene>
<evidence type="ECO:0000256" key="2">
    <source>
        <dbReference type="ARBA" id="ARBA00003138"/>
    </source>
</evidence>
<comment type="function">
    <text evidence="2">Catalyzes the phosphorylation of D-fructose 6-phosphate, the first committing step of glycolysis. Uses inorganic phosphate (PPi) as phosphoryl donor instead of ATP like common ATP-dependent phosphofructokinases (ATP-PFKs), which renders the reaction reversible, and can thus function both in glycolysis and gluconeogenesis. Consistently, PPi-PFK can replace the enzymes of both the forward (ATP-PFK) and reverse (fructose-bisphosphatase (FBPase)) reactions.</text>
</comment>
<keyword evidence="13" id="KW-1185">Reference proteome</keyword>
<name>A0A5S9ILV0_UABAM</name>
<dbReference type="AlphaFoldDB" id="A0A5S9ILV0"/>
<dbReference type="UniPathway" id="UPA00109">
    <property type="reaction ID" value="UER00182"/>
</dbReference>
<evidence type="ECO:0000256" key="5">
    <source>
        <dbReference type="ARBA" id="ARBA00022723"/>
    </source>
</evidence>
<feature type="domain" description="Phosphofructokinase" evidence="11">
    <location>
        <begin position="9"/>
        <end position="338"/>
    </location>
</feature>
<dbReference type="Gene3D" id="3.40.50.450">
    <property type="match status" value="1"/>
</dbReference>
<dbReference type="GO" id="GO:0009749">
    <property type="term" value="P:response to glucose"/>
    <property type="evidence" value="ECO:0007669"/>
    <property type="project" value="TreeGrafter"/>
</dbReference>
<dbReference type="PANTHER" id="PTHR43650:SF1">
    <property type="entry name" value="PYROPHOSPHATE--FRUCTOSE 6-PHOSPHATE 1-PHOSPHOTRANSFERASE SUBUNIT BETA 2"/>
    <property type="match status" value="1"/>
</dbReference>
<keyword evidence="8" id="KW-0324">Glycolysis</keyword>
<dbReference type="EMBL" id="AP019860">
    <property type="protein sequence ID" value="BBM83816.1"/>
    <property type="molecule type" value="Genomic_DNA"/>
</dbReference>
<reference evidence="12 13" key="1">
    <citation type="submission" date="2019-08" db="EMBL/GenBank/DDBJ databases">
        <title>Complete genome sequence of Candidatus Uab amorphum.</title>
        <authorList>
            <person name="Shiratori T."/>
            <person name="Suzuki S."/>
            <person name="Kakizawa Y."/>
            <person name="Ishida K."/>
        </authorList>
    </citation>
    <scope>NUCLEOTIDE SEQUENCE [LARGE SCALE GENOMIC DNA]</scope>
    <source>
        <strain evidence="12 13">SRT547</strain>
    </source>
</reference>
<keyword evidence="3" id="KW-0963">Cytoplasm</keyword>
<keyword evidence="6" id="KW-0418">Kinase</keyword>
<comment type="catalytic activity">
    <reaction evidence="10">
        <text>beta-D-fructose 6-phosphate + diphosphate = beta-D-fructose 1,6-bisphosphate + phosphate + H(+)</text>
        <dbReference type="Rhea" id="RHEA:13613"/>
        <dbReference type="ChEBI" id="CHEBI:15378"/>
        <dbReference type="ChEBI" id="CHEBI:32966"/>
        <dbReference type="ChEBI" id="CHEBI:33019"/>
        <dbReference type="ChEBI" id="CHEBI:43474"/>
        <dbReference type="ChEBI" id="CHEBI:57634"/>
        <dbReference type="EC" id="2.7.1.90"/>
    </reaction>
</comment>
<evidence type="ECO:0000256" key="8">
    <source>
        <dbReference type="ARBA" id="ARBA00023152"/>
    </source>
</evidence>
<evidence type="ECO:0000313" key="13">
    <source>
        <dbReference type="Proteomes" id="UP000326354"/>
    </source>
</evidence>
<comment type="similarity">
    <text evidence="9">Belongs to the phosphofructokinase type A (PFKA) family.</text>
</comment>
<dbReference type="GO" id="GO:0003872">
    <property type="term" value="F:6-phosphofructokinase activity"/>
    <property type="evidence" value="ECO:0007669"/>
    <property type="project" value="InterPro"/>
</dbReference>
<organism evidence="12 13">
    <name type="scientific">Uabimicrobium amorphum</name>
    <dbReference type="NCBI Taxonomy" id="2596890"/>
    <lineage>
        <taxon>Bacteria</taxon>
        <taxon>Pseudomonadati</taxon>
        <taxon>Planctomycetota</taxon>
        <taxon>Candidatus Uabimicrobiia</taxon>
        <taxon>Candidatus Uabimicrobiales</taxon>
        <taxon>Candidatus Uabimicrobiaceae</taxon>
        <taxon>Candidatus Uabimicrobium</taxon>
    </lineage>
</organism>
<evidence type="ECO:0000256" key="9">
    <source>
        <dbReference type="ARBA" id="ARBA00038478"/>
    </source>
</evidence>
<dbReference type="SUPFAM" id="SSF53784">
    <property type="entry name" value="Phosphofructokinase"/>
    <property type="match status" value="1"/>
</dbReference>
<dbReference type="PRINTS" id="PR00476">
    <property type="entry name" value="PHFRCTKINASE"/>
</dbReference>
<evidence type="ECO:0000256" key="3">
    <source>
        <dbReference type="ARBA" id="ARBA00022490"/>
    </source>
</evidence>
<dbReference type="OrthoDB" id="9802503at2"/>
<dbReference type="PANTHER" id="PTHR43650">
    <property type="entry name" value="PYROPHOSPHATE--FRUCTOSE 6-PHOSPHATE 1-PHOSPHOTRANSFERASE"/>
    <property type="match status" value="1"/>
</dbReference>
<dbReference type="Gene3D" id="3.40.50.460">
    <property type="entry name" value="Phosphofructokinase domain"/>
    <property type="match status" value="1"/>
</dbReference>